<keyword evidence="4" id="KW-1185">Reference proteome</keyword>
<dbReference type="InterPro" id="IPR025381">
    <property type="entry name" value="DUF4296"/>
</dbReference>
<feature type="domain" description="DUF4296" evidence="2">
    <location>
        <begin position="28"/>
        <end position="109"/>
    </location>
</feature>
<dbReference type="AlphaFoldDB" id="A0A8J7LPB5"/>
<evidence type="ECO:0000259" key="2">
    <source>
        <dbReference type="Pfam" id="PF14129"/>
    </source>
</evidence>
<dbReference type="RefSeq" id="WP_199115922.1">
    <property type="nucleotide sequence ID" value="NZ_JAELVQ010000020.1"/>
</dbReference>
<dbReference type="Pfam" id="PF14129">
    <property type="entry name" value="DUF4296"/>
    <property type="match status" value="1"/>
</dbReference>
<sequence>MIFKRVILYLGIVLFVTACYKYKAPKKPKHLISKDKMVNILLDLKLLSSTTGKNKRILDEKGVDAETYVFSKYNIDSLQFALSNEYYTFHIEDYDEIYKKLEDSLDILKKAYETLLKEETERELKEKKAKDSIERAKKKLKDSTGNDTKKKLIEKEEEGVLIDPV</sequence>
<organism evidence="3 4">
    <name type="scientific">Snuella sedimenti</name>
    <dbReference type="NCBI Taxonomy" id="2798802"/>
    <lineage>
        <taxon>Bacteria</taxon>
        <taxon>Pseudomonadati</taxon>
        <taxon>Bacteroidota</taxon>
        <taxon>Flavobacteriia</taxon>
        <taxon>Flavobacteriales</taxon>
        <taxon>Flavobacteriaceae</taxon>
        <taxon>Snuella</taxon>
    </lineage>
</organism>
<gene>
    <name evidence="3" type="ORF">JF259_13565</name>
</gene>
<evidence type="ECO:0000313" key="4">
    <source>
        <dbReference type="Proteomes" id="UP000610931"/>
    </source>
</evidence>
<comment type="caution">
    <text evidence="3">The sequence shown here is derived from an EMBL/GenBank/DDBJ whole genome shotgun (WGS) entry which is preliminary data.</text>
</comment>
<dbReference type="PROSITE" id="PS51257">
    <property type="entry name" value="PROKAR_LIPOPROTEIN"/>
    <property type="match status" value="1"/>
</dbReference>
<dbReference type="Proteomes" id="UP000610931">
    <property type="component" value="Unassembled WGS sequence"/>
</dbReference>
<accession>A0A8J7LPB5</accession>
<reference evidence="3" key="1">
    <citation type="submission" date="2020-12" db="EMBL/GenBank/DDBJ databases">
        <title>Snuella sp. nov., isolated from sediment in Incheon.</title>
        <authorList>
            <person name="Kim W."/>
        </authorList>
    </citation>
    <scope>NUCLEOTIDE SEQUENCE</scope>
    <source>
        <strain evidence="3">CAU 1569</strain>
    </source>
</reference>
<dbReference type="EMBL" id="JAELVQ010000020">
    <property type="protein sequence ID" value="MBJ6369118.1"/>
    <property type="molecule type" value="Genomic_DNA"/>
</dbReference>
<evidence type="ECO:0000313" key="3">
    <source>
        <dbReference type="EMBL" id="MBJ6369118.1"/>
    </source>
</evidence>
<proteinExistence type="predicted"/>
<evidence type="ECO:0000256" key="1">
    <source>
        <dbReference type="SAM" id="MobiDB-lite"/>
    </source>
</evidence>
<feature type="region of interest" description="Disordered" evidence="1">
    <location>
        <begin position="127"/>
        <end position="151"/>
    </location>
</feature>
<name>A0A8J7LPB5_9FLAO</name>
<protein>
    <submittedName>
        <fullName evidence="3">DUF4296 domain-containing protein</fullName>
    </submittedName>
</protein>